<reference evidence="1 2" key="1">
    <citation type="submission" date="2017-06" db="EMBL/GenBank/DDBJ databases">
        <authorList>
            <person name="Kim H.J."/>
            <person name="Triplett B.A."/>
        </authorList>
    </citation>
    <scope>NUCLEOTIDE SEQUENCE [LARGE SCALE GENOMIC DNA]</scope>
    <source>
        <strain evidence="1 2">CGMCC 4.2132</strain>
    </source>
</reference>
<dbReference type="PANTHER" id="PTHR37816:SF1">
    <property type="entry name" value="TOXIN"/>
    <property type="match status" value="1"/>
</dbReference>
<dbReference type="InterPro" id="IPR052922">
    <property type="entry name" value="Cytidylate_Kinase-2"/>
</dbReference>
<dbReference type="PANTHER" id="PTHR37816">
    <property type="entry name" value="YALI0E33011P"/>
    <property type="match status" value="1"/>
</dbReference>
<evidence type="ECO:0000313" key="1">
    <source>
        <dbReference type="EMBL" id="SNS86617.1"/>
    </source>
</evidence>
<organism evidence="1 2">
    <name type="scientific">Streptosporangium subroseum</name>
    <dbReference type="NCBI Taxonomy" id="106412"/>
    <lineage>
        <taxon>Bacteria</taxon>
        <taxon>Bacillati</taxon>
        <taxon>Actinomycetota</taxon>
        <taxon>Actinomycetes</taxon>
        <taxon>Streptosporangiales</taxon>
        <taxon>Streptosporangiaceae</taxon>
        <taxon>Streptosporangium</taxon>
    </lineage>
</organism>
<keyword evidence="2" id="KW-1185">Reference proteome</keyword>
<evidence type="ECO:0000313" key="2">
    <source>
        <dbReference type="Proteomes" id="UP000198282"/>
    </source>
</evidence>
<dbReference type="GO" id="GO:0016301">
    <property type="term" value="F:kinase activity"/>
    <property type="evidence" value="ECO:0007669"/>
    <property type="project" value="UniProtKB-KW"/>
</dbReference>
<dbReference type="Proteomes" id="UP000198282">
    <property type="component" value="Unassembled WGS sequence"/>
</dbReference>
<keyword evidence="1" id="KW-0418">Kinase</keyword>
<protein>
    <submittedName>
        <fullName evidence="1">Adenylate kinase</fullName>
    </submittedName>
</protein>
<dbReference type="EMBL" id="FZOD01000018">
    <property type="protein sequence ID" value="SNS86617.1"/>
    <property type="molecule type" value="Genomic_DNA"/>
</dbReference>
<dbReference type="SUPFAM" id="SSF52540">
    <property type="entry name" value="P-loop containing nucleoside triphosphate hydrolases"/>
    <property type="match status" value="1"/>
</dbReference>
<proteinExistence type="predicted"/>
<sequence length="189" mass="21433">MTLGRVVTVLTKVARVRRVSVVGISGSGKSSLAAALAGRLGAPWLELDSIFHMPGWTPRPVEGFRAEVDRFTSGERWVVDGNYSAVRDLVWARADTVVWLDLPRHLVMRQLLSRTLHRMATGMELWNGNKESFRFLLDKDESIIRYAWTKHATMRDRYQRAAADPANARLTFVRLTSRDAVTRLTRSLP</sequence>
<accession>A0A239HZ09</accession>
<keyword evidence="1" id="KW-0808">Transferase</keyword>
<name>A0A239HZ09_9ACTN</name>
<dbReference type="InterPro" id="IPR027417">
    <property type="entry name" value="P-loop_NTPase"/>
</dbReference>
<dbReference type="Gene3D" id="3.40.50.300">
    <property type="entry name" value="P-loop containing nucleotide triphosphate hydrolases"/>
    <property type="match status" value="1"/>
</dbReference>
<gene>
    <name evidence="1" type="ORF">SAMN05216276_101831</name>
</gene>
<dbReference type="AlphaFoldDB" id="A0A239HZ09"/>